<evidence type="ECO:0008006" key="3">
    <source>
        <dbReference type="Google" id="ProtNLM"/>
    </source>
</evidence>
<organism evidence="1 2">
    <name type="scientific">Ramlibacter albus</name>
    <dbReference type="NCBI Taxonomy" id="2079448"/>
    <lineage>
        <taxon>Bacteria</taxon>
        <taxon>Pseudomonadati</taxon>
        <taxon>Pseudomonadota</taxon>
        <taxon>Betaproteobacteria</taxon>
        <taxon>Burkholderiales</taxon>
        <taxon>Comamonadaceae</taxon>
        <taxon>Ramlibacter</taxon>
    </lineage>
</organism>
<proteinExistence type="predicted"/>
<reference evidence="1" key="1">
    <citation type="submission" date="2020-08" db="EMBL/GenBank/DDBJ databases">
        <title>Ramlibacter sp. GTP1 16S ribosomal RNA gene genome sequencing and assembly.</title>
        <authorList>
            <person name="Kang M."/>
        </authorList>
    </citation>
    <scope>NUCLEOTIDE SEQUENCE</scope>
    <source>
        <strain evidence="1">GTP1</strain>
    </source>
</reference>
<dbReference type="RefSeq" id="WP_187084096.1">
    <property type="nucleotide sequence ID" value="NZ_JACORU010000011.1"/>
</dbReference>
<dbReference type="EMBL" id="JACORU010000011">
    <property type="protein sequence ID" value="MBC5767614.1"/>
    <property type="molecule type" value="Genomic_DNA"/>
</dbReference>
<evidence type="ECO:0000313" key="1">
    <source>
        <dbReference type="EMBL" id="MBC5767614.1"/>
    </source>
</evidence>
<dbReference type="AlphaFoldDB" id="A0A923S4H6"/>
<name>A0A923S4H6_9BURK</name>
<sequence length="327" mass="36484">MSTSHFLKPLRVDCRFVFIDDSMDYLDTIKMVLKRGPTAAASFYDRPDTLDPVLHENALRLERERSLLHGIAVAQDPEQEGAAAVLALKYFASKWRRDIIGVLVADFDMPLERGDLFCKRHKAIGLQRVLLTGKADQSQAINAFKDRQIEDFIAKNEQRTTVDASGKSVPVPFLDILRSELERQPALSAELRGEPLMPVLDRIAAENKVLQTAAAADSLRLLLDEYRISEYMMLGFPLGILGLSADEKAYWFQIETAESKVSQLEVSTGDVADRVSRGETALNFSWMAQLGHEPTEVPLRALSTEPYLAVGVCSLDNLPPDLHPAFK</sequence>
<accession>A0A923S4H6</accession>
<evidence type="ECO:0000313" key="2">
    <source>
        <dbReference type="Proteomes" id="UP000596827"/>
    </source>
</evidence>
<comment type="caution">
    <text evidence="1">The sequence shown here is derived from an EMBL/GenBank/DDBJ whole genome shotgun (WGS) entry which is preliminary data.</text>
</comment>
<keyword evidence="2" id="KW-1185">Reference proteome</keyword>
<gene>
    <name evidence="1" type="ORF">H8R02_24325</name>
</gene>
<protein>
    <recommendedName>
        <fullName evidence="3">Response regulator</fullName>
    </recommendedName>
</protein>
<dbReference type="Proteomes" id="UP000596827">
    <property type="component" value="Unassembled WGS sequence"/>
</dbReference>